<sequence length="94" mass="10370">MSLRKQWRDLDRSTVRSAPDRYALYEVGDDNGTSLGVGIGVLPDELRELLAYGEGSNFHSAVDADAAGEPAKVRWELTTSKSHAENLLAEHRDD</sequence>
<protein>
    <recommendedName>
        <fullName evidence="1">DUF7508 domain-containing protein</fullName>
    </recommendedName>
</protein>
<name>A0A8J8TDE9_9EURY</name>
<reference evidence="2" key="1">
    <citation type="submission" date="2019-02" db="EMBL/GenBank/DDBJ databases">
        <title>Halonotius sp. a new haloarchaeum isolated from saline soil.</title>
        <authorList>
            <person name="Duran-Viseras A."/>
            <person name="Sanchez-Porro C."/>
            <person name="Ventosa A."/>
        </authorList>
    </citation>
    <scope>NUCLEOTIDE SEQUENCE</scope>
    <source>
        <strain evidence="2">F15B</strain>
    </source>
</reference>
<accession>A0A8J8TDE9</accession>
<dbReference type="AlphaFoldDB" id="A0A8J8TDE9"/>
<dbReference type="RefSeq" id="WP_142978362.1">
    <property type="nucleotide sequence ID" value="NZ_RKLU01000001.1"/>
</dbReference>
<dbReference type="OrthoDB" id="103534at2157"/>
<dbReference type="Proteomes" id="UP000705823">
    <property type="component" value="Unassembled WGS sequence"/>
</dbReference>
<dbReference type="InterPro" id="IPR055930">
    <property type="entry name" value="DUF7508"/>
</dbReference>
<comment type="caution">
    <text evidence="2">The sequence shown here is derived from an EMBL/GenBank/DDBJ whole genome shotgun (WGS) entry which is preliminary data.</text>
</comment>
<keyword evidence="3" id="KW-1185">Reference proteome</keyword>
<evidence type="ECO:0000313" key="3">
    <source>
        <dbReference type="Proteomes" id="UP000705823"/>
    </source>
</evidence>
<dbReference type="Pfam" id="PF24348">
    <property type="entry name" value="DUF7508"/>
    <property type="match status" value="1"/>
</dbReference>
<evidence type="ECO:0000259" key="1">
    <source>
        <dbReference type="Pfam" id="PF24348"/>
    </source>
</evidence>
<organism evidence="2 3">
    <name type="scientific">Halonotius terrestris</name>
    <dbReference type="NCBI Taxonomy" id="2487750"/>
    <lineage>
        <taxon>Archaea</taxon>
        <taxon>Methanobacteriati</taxon>
        <taxon>Methanobacteriota</taxon>
        <taxon>Stenosarchaea group</taxon>
        <taxon>Halobacteria</taxon>
        <taxon>Halobacteriales</taxon>
        <taxon>Haloferacaceae</taxon>
        <taxon>Halonotius</taxon>
    </lineage>
</organism>
<gene>
    <name evidence="2" type="ORF">EGH24_01280</name>
</gene>
<proteinExistence type="predicted"/>
<dbReference type="EMBL" id="RKLU01000001">
    <property type="protein sequence ID" value="TQQ83456.1"/>
    <property type="molecule type" value="Genomic_DNA"/>
</dbReference>
<feature type="domain" description="DUF7508" evidence="1">
    <location>
        <begin position="1"/>
        <end position="94"/>
    </location>
</feature>
<evidence type="ECO:0000313" key="2">
    <source>
        <dbReference type="EMBL" id="TQQ83456.1"/>
    </source>
</evidence>